<keyword evidence="2" id="KW-0812">Transmembrane</keyword>
<comment type="caution">
    <text evidence="3">The sequence shown here is derived from an EMBL/GenBank/DDBJ whole genome shotgun (WGS) entry which is preliminary data.</text>
</comment>
<dbReference type="EMBL" id="MCIF01000002">
    <property type="protein sequence ID" value="RAQ97779.1"/>
    <property type="molecule type" value="Genomic_DNA"/>
</dbReference>
<accession>A0A328VKW0</accession>
<feature type="compositionally biased region" description="Basic and acidic residues" evidence="1">
    <location>
        <begin position="1"/>
        <end position="10"/>
    </location>
</feature>
<feature type="compositionally biased region" description="Low complexity" evidence="1">
    <location>
        <begin position="176"/>
        <end position="259"/>
    </location>
</feature>
<proteinExistence type="predicted"/>
<protein>
    <submittedName>
        <fullName evidence="3">Uncharacterized protein</fullName>
    </submittedName>
</protein>
<evidence type="ECO:0000313" key="3">
    <source>
        <dbReference type="EMBL" id="RAQ97779.1"/>
    </source>
</evidence>
<keyword evidence="4" id="KW-1185">Reference proteome</keyword>
<feature type="region of interest" description="Disordered" evidence="1">
    <location>
        <begin position="176"/>
        <end position="272"/>
    </location>
</feature>
<name>A0A328VKW0_9CHLR</name>
<feature type="region of interest" description="Disordered" evidence="1">
    <location>
        <begin position="105"/>
        <end position="147"/>
    </location>
</feature>
<evidence type="ECO:0000256" key="2">
    <source>
        <dbReference type="SAM" id="Phobius"/>
    </source>
</evidence>
<keyword evidence="2" id="KW-1133">Transmembrane helix</keyword>
<sequence length="272" mass="27189">MHDERNDRNTGARGSNGGAYGGGIYSSGAYGTYGSYGADGGLTARPNAIPDISPGYPGGTGAAGTPYLPSYYPPYGVGQERRTGWETMPMPAAGSAWQQPLYSRSMPGAEKLTPPARKPSATRAAGAGAASSKKRASMPKEQAQRLAQRLKRWAVALAVAGFGTFSALVAFHQASASASASQTNVNSSSSSGSQSQVNTPSSGNSSSSSSSSSTNANSNGASSSSSGSSAQSSSSTGSSSSQDSNGFFNQQGGDNFGSQPTFGQGHSGSGVS</sequence>
<reference evidence="3 4" key="1">
    <citation type="submission" date="2016-08" db="EMBL/GenBank/DDBJ databases">
        <title>Analysis of Carbohydrate Active Enzymes in Thermogemmatispora T81 Reveals Carbohydrate Degradation Ability.</title>
        <authorList>
            <person name="Tomazini A."/>
            <person name="Lal S."/>
            <person name="Stott M."/>
            <person name="Henrissat B."/>
            <person name="Polikarpov I."/>
            <person name="Sparling R."/>
            <person name="Levin D.B."/>
        </authorList>
    </citation>
    <scope>NUCLEOTIDE SEQUENCE [LARGE SCALE GENOMIC DNA]</scope>
    <source>
        <strain evidence="3 4">T81</strain>
    </source>
</reference>
<feature type="transmembrane region" description="Helical" evidence="2">
    <location>
        <begin position="153"/>
        <end position="171"/>
    </location>
</feature>
<dbReference type="Proteomes" id="UP000248706">
    <property type="component" value="Unassembled WGS sequence"/>
</dbReference>
<evidence type="ECO:0000256" key="1">
    <source>
        <dbReference type="SAM" id="MobiDB-lite"/>
    </source>
</evidence>
<dbReference type="AlphaFoldDB" id="A0A328VKW0"/>
<feature type="compositionally biased region" description="Low complexity" evidence="1">
    <location>
        <begin position="121"/>
        <end position="131"/>
    </location>
</feature>
<feature type="region of interest" description="Disordered" evidence="1">
    <location>
        <begin position="1"/>
        <end position="21"/>
    </location>
</feature>
<evidence type="ECO:0000313" key="4">
    <source>
        <dbReference type="Proteomes" id="UP000248706"/>
    </source>
</evidence>
<organism evidence="3 4">
    <name type="scientific">Thermogemmatispora tikiterensis</name>
    <dbReference type="NCBI Taxonomy" id="1825093"/>
    <lineage>
        <taxon>Bacteria</taxon>
        <taxon>Bacillati</taxon>
        <taxon>Chloroflexota</taxon>
        <taxon>Ktedonobacteria</taxon>
        <taxon>Thermogemmatisporales</taxon>
        <taxon>Thermogemmatisporaceae</taxon>
        <taxon>Thermogemmatispora</taxon>
    </lineage>
</organism>
<gene>
    <name evidence="3" type="ORF">A4R35_19725</name>
</gene>
<keyword evidence="2" id="KW-0472">Membrane</keyword>
<dbReference type="RefSeq" id="WP_189362082.1">
    <property type="nucleotide sequence ID" value="NZ_MCIF01000002.1"/>
</dbReference>